<dbReference type="EMBL" id="CASHSV030000109">
    <property type="protein sequence ID" value="CAJ2650603.1"/>
    <property type="molecule type" value="Genomic_DNA"/>
</dbReference>
<name>A0ACB0K2J2_TRIPR</name>
<comment type="caution">
    <text evidence="1">The sequence shown here is derived from an EMBL/GenBank/DDBJ whole genome shotgun (WGS) entry which is preliminary data.</text>
</comment>
<sequence>MNDQDLTTEHNVPPGRIKAIKFDVLTGEDIEKISTLEINAPGQVTCSDLGLPNSSYVCTTCGSHDRKSCDGHFGSIKFPFTILHPYFMAEIAEILQKICPACKSIRHELRIKRAKSLLGFNNQPRGCKYCSGNGMGRYPAMKFRVSSNDFFRRTAIIVEVNDISLNKKRNLGRGLPADYWDFILGDAQQDENHVNRRVLSPVQVENLLSGVDPNFIEKFIPSMDLVGLSCFLVAPNCHRVTEVAHRMCGGYPLSFDNRTRACKKLVDFRGTANELSARVLDCLRFSKINPDRTPINIFTELQQRRVGENACNSSGLRWMKDVVLGKRNDCSFRTVVVGDPDLELCEIGIPCQIAEGLQVSECVNRQNKQNLLYCCELRLLEKGQINVRRKGNPVVLYKKEDLQIGDIFYRPLVDGDTVLINRPPSIHQHSMIAFTVRVLPITSVVSINPLCCSPLCGDFDGDCLHGYIPQSVGARVELNELVALDRQLINGQSGTNLLSLCQDSLTAAYLLLEDGVRLNVYQMQQLQMLCDRKLTPPAIVKASSSNTSFWSGKQLFSMLLPSSFKYDFPSNDVVVRDGELISCSEASGWLRDSENNIFQSLVEHFQGKTLDILHGAQKTLCEWLSMTGFSVSLSDLYLSSDSYARKNMMEEISYGLRESEKACNFNQLLVDYYCDFLSRSLEENGKCMTVDVDRLNYERQLSAAISQASVDAFRQVFRHIQSLADKYACKDNTFLAMFKAGSKGNLLKLVQHSMCLGLQHSLVRLSYRIPRELSCAGWNSEKGNHSMKMFSDTHEPGQSFIAHAVVESSFLTGLNPLECFVHSVTNRDSSFSDNADLPGTLTRRLMFFMRDLYDAYDGSVRNLYGNQLIQFSYDAEEDSACDSYCREDVIGGEPVGALSACAVSEAAYSALSQPISLLEASPLLNLKNVLECGSRKRGGDQTLSLYLSDKIGKTKNGFEYASLEIKNYLERLMFSDIVSTVMIIFSPQSCDLGKYSPWVCHFHLDKENVTRGNFRVHSIIESIYQGYDSLRKDSKFTLPSLKISSNRKCCVDGMAKEGGQTSDKEKDSQDCITVTIVEDSKNSLQLDAVRNIMIPMLLRTAIKGFSEIKKVDILWKDRSKVSNSFHGSSGELYLRVTMASDNDSGTFWGSLINHCHRIMPLIDWTRSHPDNIHHFCSAFGIDAGWQHYLHNLSSATSDTGKSILPKHLRLVANSLSASGEFVGLNAKGMARQRKHASVSSPFVQACFSNPGSSFLKAAKSGVMDNLQGNLDALAWGNCLPMGTSGQFDIIYSEKVQELDKSVDVYGLLETSFDQMEQEINTLQSQKYSSSNCNSDFRYKQGGYTRKQPKQWKSAVRSFITVNDILKLTTASSFILKKYAIDEILSEKDKLTIMKVLHFHPCKNEKFGSGPQDIKVGLHPIHPDSRCFFIIRKDGTVEDFSYRKCIIGALDIVDPEQSKIQKSKWSNIDMEAKKWSGSDDMEDKKWSENSDKEYKKWSRNYDQEAKKWSANDDMEVTGI</sequence>
<gene>
    <name evidence="1" type="ORF">MILVUS5_LOCUS18393</name>
</gene>
<organism evidence="1 2">
    <name type="scientific">Trifolium pratense</name>
    <name type="common">Red clover</name>
    <dbReference type="NCBI Taxonomy" id="57577"/>
    <lineage>
        <taxon>Eukaryota</taxon>
        <taxon>Viridiplantae</taxon>
        <taxon>Streptophyta</taxon>
        <taxon>Embryophyta</taxon>
        <taxon>Tracheophyta</taxon>
        <taxon>Spermatophyta</taxon>
        <taxon>Magnoliopsida</taxon>
        <taxon>eudicotyledons</taxon>
        <taxon>Gunneridae</taxon>
        <taxon>Pentapetalae</taxon>
        <taxon>rosids</taxon>
        <taxon>fabids</taxon>
        <taxon>Fabales</taxon>
        <taxon>Fabaceae</taxon>
        <taxon>Papilionoideae</taxon>
        <taxon>50 kb inversion clade</taxon>
        <taxon>NPAAA clade</taxon>
        <taxon>Hologalegina</taxon>
        <taxon>IRL clade</taxon>
        <taxon>Trifolieae</taxon>
        <taxon>Trifolium</taxon>
    </lineage>
</organism>
<protein>
    <submittedName>
        <fullName evidence="1">Uncharacterized protein</fullName>
    </submittedName>
</protein>
<evidence type="ECO:0000313" key="1">
    <source>
        <dbReference type="EMBL" id="CAJ2650603.1"/>
    </source>
</evidence>
<dbReference type="Proteomes" id="UP001177021">
    <property type="component" value="Unassembled WGS sequence"/>
</dbReference>
<reference evidence="1" key="1">
    <citation type="submission" date="2023-10" db="EMBL/GenBank/DDBJ databases">
        <authorList>
            <person name="Rodriguez Cubillos JULIANA M."/>
            <person name="De Vega J."/>
        </authorList>
    </citation>
    <scope>NUCLEOTIDE SEQUENCE</scope>
</reference>
<keyword evidence="2" id="KW-1185">Reference proteome</keyword>
<evidence type="ECO:0000313" key="2">
    <source>
        <dbReference type="Proteomes" id="UP001177021"/>
    </source>
</evidence>
<proteinExistence type="predicted"/>
<accession>A0ACB0K2J2</accession>